<keyword evidence="8" id="KW-0408">Iron</keyword>
<name>C5CDT6_KOSOT</name>
<dbReference type="OrthoDB" id="9794954at2"/>
<keyword evidence="14" id="KW-0670">Pyruvate</keyword>
<evidence type="ECO:0000256" key="2">
    <source>
        <dbReference type="ARBA" id="ARBA00011595"/>
    </source>
</evidence>
<keyword evidence="9" id="KW-0411">Iron-sulfur</keyword>
<dbReference type="InterPro" id="IPR017900">
    <property type="entry name" value="4Fe4S_Fe_S_CS"/>
</dbReference>
<dbReference type="PANTHER" id="PTHR43724">
    <property type="entry name" value="PYRUVATE SYNTHASE SUBUNIT PORD"/>
    <property type="match status" value="1"/>
</dbReference>
<gene>
    <name evidence="14" type="ordered locus">Kole_0380</name>
</gene>
<comment type="cofactor">
    <cofactor evidence="1">
        <name>[4Fe-4S] cluster</name>
        <dbReference type="ChEBI" id="CHEBI:49883"/>
    </cofactor>
</comment>
<keyword evidence="5" id="KW-0479">Metal-binding</keyword>
<dbReference type="InterPro" id="IPR017896">
    <property type="entry name" value="4Fe4S_Fe-S-bd"/>
</dbReference>
<keyword evidence="7" id="KW-0249">Electron transport</keyword>
<evidence type="ECO:0000256" key="1">
    <source>
        <dbReference type="ARBA" id="ARBA00001966"/>
    </source>
</evidence>
<dbReference type="STRING" id="521045.Kole_0380"/>
<keyword evidence="6" id="KW-0677">Repeat</keyword>
<dbReference type="EMBL" id="CP001634">
    <property type="protein sequence ID" value="ACR79105.1"/>
    <property type="molecule type" value="Genomic_DNA"/>
</dbReference>
<dbReference type="AlphaFoldDB" id="C5CDT6"/>
<dbReference type="GO" id="GO:0051539">
    <property type="term" value="F:4 iron, 4 sulfur cluster binding"/>
    <property type="evidence" value="ECO:0007669"/>
    <property type="project" value="UniProtKB-KW"/>
</dbReference>
<evidence type="ECO:0000313" key="15">
    <source>
        <dbReference type="Proteomes" id="UP000002382"/>
    </source>
</evidence>
<dbReference type="KEGG" id="kol:Kole_0380"/>
<evidence type="ECO:0000256" key="11">
    <source>
        <dbReference type="ARBA" id="ARBA00044816"/>
    </source>
</evidence>
<organism evidence="14 15">
    <name type="scientific">Kosmotoga olearia (strain ATCC BAA-1733 / DSM 21960 / TBF 19.5.1)</name>
    <dbReference type="NCBI Taxonomy" id="521045"/>
    <lineage>
        <taxon>Bacteria</taxon>
        <taxon>Thermotogati</taxon>
        <taxon>Thermotogota</taxon>
        <taxon>Thermotogae</taxon>
        <taxon>Kosmotogales</taxon>
        <taxon>Kosmotogaceae</taxon>
        <taxon>Kosmotoga</taxon>
    </lineage>
</organism>
<evidence type="ECO:0000256" key="7">
    <source>
        <dbReference type="ARBA" id="ARBA00022982"/>
    </source>
</evidence>
<comment type="subunit">
    <text evidence="2">Heterotetramer of one alpha, one beta, one delta and one gamma chain.</text>
</comment>
<evidence type="ECO:0000259" key="13">
    <source>
        <dbReference type="PROSITE" id="PS51379"/>
    </source>
</evidence>
<dbReference type="NCBIfam" id="TIGR02179">
    <property type="entry name" value="PorD_KorD"/>
    <property type="match status" value="1"/>
</dbReference>
<sequence>MAQKGWKDIPIGGIIDTPGSAREYKTGTWRIMRPIWDVNKCINCMQCWLFCPDLAIIQNDAKMEGIDYDYCKGCGTCAAVCPKDAIEMRPETDFQGEE</sequence>
<feature type="domain" description="4Fe-4S ferredoxin-type" evidence="13">
    <location>
        <begin position="32"/>
        <end position="60"/>
    </location>
</feature>
<protein>
    <recommendedName>
        <fullName evidence="10">Pyruvate synthase subunit PorD</fullName>
    </recommendedName>
    <alternativeName>
        <fullName evidence="12">Pyruvate oxidoreductase delta chain</fullName>
    </alternativeName>
    <alternativeName>
        <fullName evidence="11">Pyruvic-ferredoxin oxidoreductase subunit delta</fullName>
    </alternativeName>
</protein>
<dbReference type="InterPro" id="IPR053389">
    <property type="entry name" value="Pyruvate_synthase_PorD"/>
</dbReference>
<feature type="domain" description="4Fe-4S ferredoxin-type" evidence="13">
    <location>
        <begin position="61"/>
        <end position="91"/>
    </location>
</feature>
<dbReference type="HOGENOM" id="CLU_139698_1_1_0"/>
<evidence type="ECO:0000313" key="14">
    <source>
        <dbReference type="EMBL" id="ACR79105.1"/>
    </source>
</evidence>
<dbReference type="PANTHER" id="PTHR43724:SF1">
    <property type="entry name" value="PYRUVATE SYNTHASE SUBUNIT PORD"/>
    <property type="match status" value="1"/>
</dbReference>
<dbReference type="GO" id="GO:0046872">
    <property type="term" value="F:metal ion binding"/>
    <property type="evidence" value="ECO:0007669"/>
    <property type="project" value="UniProtKB-KW"/>
</dbReference>
<evidence type="ECO:0000256" key="9">
    <source>
        <dbReference type="ARBA" id="ARBA00023014"/>
    </source>
</evidence>
<keyword evidence="4" id="KW-0004">4Fe-4S</keyword>
<evidence type="ECO:0000256" key="6">
    <source>
        <dbReference type="ARBA" id="ARBA00022737"/>
    </source>
</evidence>
<dbReference type="PROSITE" id="PS00198">
    <property type="entry name" value="4FE4S_FER_1"/>
    <property type="match status" value="1"/>
</dbReference>
<proteinExistence type="predicted"/>
<dbReference type="eggNOG" id="COG1144">
    <property type="taxonomic scope" value="Bacteria"/>
</dbReference>
<reference evidence="14 15" key="1">
    <citation type="submission" date="2009-06" db="EMBL/GenBank/DDBJ databases">
        <title>Complete sequence of Thermotogales bacterium TBF 19.5.1.</title>
        <authorList>
            <consortium name="US DOE Joint Genome Institute"/>
            <person name="Lucas S."/>
            <person name="Copeland A."/>
            <person name="Lapidus A."/>
            <person name="Glavina del Rio T."/>
            <person name="Tice H."/>
            <person name="Bruce D."/>
            <person name="Goodwin L."/>
            <person name="Pitluck S."/>
            <person name="Chertkov O."/>
            <person name="Brettin T."/>
            <person name="Detter J.C."/>
            <person name="Han C."/>
            <person name="Schmutz J."/>
            <person name="Larimer F."/>
            <person name="Land M."/>
            <person name="Hauser L."/>
            <person name="Kyrpides N."/>
            <person name="Ovchinnikova G."/>
            <person name="Noll K."/>
        </authorList>
    </citation>
    <scope>NUCLEOTIDE SEQUENCE [LARGE SCALE GENOMIC DNA]</scope>
    <source>
        <strain evidence="15">ATCC BAA-1733 / DSM 21960 / TBF 19.5.1</strain>
    </source>
</reference>
<dbReference type="Pfam" id="PF14697">
    <property type="entry name" value="Fer4_21"/>
    <property type="match status" value="1"/>
</dbReference>
<accession>C5CDT6</accession>
<dbReference type="PROSITE" id="PS51379">
    <property type="entry name" value="4FE4S_FER_2"/>
    <property type="match status" value="2"/>
</dbReference>
<evidence type="ECO:0000256" key="12">
    <source>
        <dbReference type="ARBA" id="ARBA00044818"/>
    </source>
</evidence>
<dbReference type="GO" id="GO:0016625">
    <property type="term" value="F:oxidoreductase activity, acting on the aldehyde or oxo group of donors, iron-sulfur protein as acceptor"/>
    <property type="evidence" value="ECO:0007669"/>
    <property type="project" value="InterPro"/>
</dbReference>
<evidence type="ECO:0000256" key="5">
    <source>
        <dbReference type="ARBA" id="ARBA00022723"/>
    </source>
</evidence>
<dbReference type="SUPFAM" id="SSF54862">
    <property type="entry name" value="4Fe-4S ferredoxins"/>
    <property type="match status" value="1"/>
</dbReference>
<dbReference type="Proteomes" id="UP000002382">
    <property type="component" value="Chromosome"/>
</dbReference>
<evidence type="ECO:0000256" key="3">
    <source>
        <dbReference type="ARBA" id="ARBA00022448"/>
    </source>
</evidence>
<reference evidence="14 15" key="2">
    <citation type="journal article" date="2011" name="J. Bacteriol.">
        <title>Genome Sequence of Kosmotoga olearia Strain TBF 19.5.1, a Thermophilic Bacterium with a Wide Growth Temperature Range, Isolated from the Troll B Oil Platform in the North Sea.</title>
        <authorList>
            <person name="Swithers K.S."/>
            <person name="Dipippo J.L."/>
            <person name="Bruce D.C."/>
            <person name="Detter C."/>
            <person name="Tapia R."/>
            <person name="Han S."/>
            <person name="Goodwin L.A."/>
            <person name="Han J."/>
            <person name="Woyke T."/>
            <person name="Pitluck S."/>
            <person name="Pennacchio L."/>
            <person name="Nolan M."/>
            <person name="Mikhailova N."/>
            <person name="Land M.L."/>
            <person name="Nesbo C.L."/>
            <person name="Gogarten J.P."/>
            <person name="Noll K.M."/>
        </authorList>
    </citation>
    <scope>NUCLEOTIDE SEQUENCE [LARGE SCALE GENOMIC DNA]</scope>
    <source>
        <strain evidence="15">ATCC BAA-1733 / DSM 21960 / TBF 19.5.1</strain>
    </source>
</reference>
<dbReference type="RefSeq" id="WP_012744892.1">
    <property type="nucleotide sequence ID" value="NC_012785.1"/>
</dbReference>
<dbReference type="Gene3D" id="3.30.70.20">
    <property type="match status" value="2"/>
</dbReference>
<keyword evidence="3" id="KW-0813">Transport</keyword>
<evidence type="ECO:0000256" key="10">
    <source>
        <dbReference type="ARBA" id="ARBA00044788"/>
    </source>
</evidence>
<evidence type="ECO:0000256" key="4">
    <source>
        <dbReference type="ARBA" id="ARBA00022485"/>
    </source>
</evidence>
<dbReference type="InterPro" id="IPR011898">
    <property type="entry name" value="PorD_KorD"/>
</dbReference>
<evidence type="ECO:0000256" key="8">
    <source>
        <dbReference type="ARBA" id="ARBA00023004"/>
    </source>
</evidence>
<dbReference type="NCBIfam" id="NF040684">
    <property type="entry name" value="PorD_Arch"/>
    <property type="match status" value="1"/>
</dbReference>
<keyword evidence="15" id="KW-1185">Reference proteome</keyword>